<evidence type="ECO:0000256" key="1">
    <source>
        <dbReference type="SAM" id="MobiDB-lite"/>
    </source>
</evidence>
<accession>A0A166YZE7</accession>
<evidence type="ECO:0000313" key="2">
    <source>
        <dbReference type="EMBL" id="OAA37385.1"/>
    </source>
</evidence>
<comment type="caution">
    <text evidence="2">The sequence shown here is derived from an EMBL/GenBank/DDBJ whole genome shotgun (WGS) entry which is preliminary data.</text>
</comment>
<feature type="region of interest" description="Disordered" evidence="1">
    <location>
        <begin position="36"/>
        <end position="60"/>
    </location>
</feature>
<organism evidence="2 3">
    <name type="scientific">Metarhizium rileyi (strain RCEF 4871)</name>
    <name type="common">Nomuraea rileyi</name>
    <dbReference type="NCBI Taxonomy" id="1649241"/>
    <lineage>
        <taxon>Eukaryota</taxon>
        <taxon>Fungi</taxon>
        <taxon>Dikarya</taxon>
        <taxon>Ascomycota</taxon>
        <taxon>Pezizomycotina</taxon>
        <taxon>Sordariomycetes</taxon>
        <taxon>Hypocreomycetidae</taxon>
        <taxon>Hypocreales</taxon>
        <taxon>Clavicipitaceae</taxon>
        <taxon>Metarhizium</taxon>
    </lineage>
</organism>
<protein>
    <submittedName>
        <fullName evidence="2">Uncharacterized protein</fullName>
    </submittedName>
</protein>
<dbReference type="OrthoDB" id="4159949at2759"/>
<evidence type="ECO:0000313" key="3">
    <source>
        <dbReference type="Proteomes" id="UP000243498"/>
    </source>
</evidence>
<dbReference type="AlphaFoldDB" id="A0A166YZE7"/>
<name>A0A166YZE7_METRR</name>
<reference evidence="2 3" key="1">
    <citation type="journal article" date="2016" name="Genome Biol. Evol.">
        <title>Divergent and convergent evolution of fungal pathogenicity.</title>
        <authorList>
            <person name="Shang Y."/>
            <person name="Xiao G."/>
            <person name="Zheng P."/>
            <person name="Cen K."/>
            <person name="Zhan S."/>
            <person name="Wang C."/>
        </authorList>
    </citation>
    <scope>NUCLEOTIDE SEQUENCE [LARGE SCALE GENOMIC DNA]</scope>
    <source>
        <strain evidence="2 3">RCEF 4871</strain>
    </source>
</reference>
<proteinExistence type="predicted"/>
<dbReference type="Proteomes" id="UP000243498">
    <property type="component" value="Unassembled WGS sequence"/>
</dbReference>
<dbReference type="EMBL" id="AZHC01000030">
    <property type="protein sequence ID" value="OAA37385.1"/>
    <property type="molecule type" value="Genomic_DNA"/>
</dbReference>
<sequence>MATITSTNLTNIVLLFADFTGVNNILTLSNNAAFEFTPPSKDADPKAPGNDAADVSLAKDNTTGVSKRHLNRYTSAIIQTAGDGLIEESTFRRGRRGRPPSTA</sequence>
<gene>
    <name evidence="2" type="ORF">NOR_07084</name>
</gene>
<keyword evidence="3" id="KW-1185">Reference proteome</keyword>